<accession>A0A8X6PEA6</accession>
<feature type="region of interest" description="Disordered" evidence="1">
    <location>
        <begin position="126"/>
        <end position="191"/>
    </location>
</feature>
<proteinExistence type="predicted"/>
<protein>
    <submittedName>
        <fullName evidence="2">Uncharacterized protein</fullName>
    </submittedName>
</protein>
<feature type="region of interest" description="Disordered" evidence="1">
    <location>
        <begin position="208"/>
        <end position="238"/>
    </location>
</feature>
<evidence type="ECO:0000256" key="1">
    <source>
        <dbReference type="SAM" id="MobiDB-lite"/>
    </source>
</evidence>
<comment type="caution">
    <text evidence="2">The sequence shown here is derived from an EMBL/GenBank/DDBJ whole genome shotgun (WGS) entry which is preliminary data.</text>
</comment>
<dbReference type="Proteomes" id="UP000887013">
    <property type="component" value="Unassembled WGS sequence"/>
</dbReference>
<organism evidence="2 3">
    <name type="scientific">Nephila pilipes</name>
    <name type="common">Giant wood spider</name>
    <name type="synonym">Nephila maculata</name>
    <dbReference type="NCBI Taxonomy" id="299642"/>
    <lineage>
        <taxon>Eukaryota</taxon>
        <taxon>Metazoa</taxon>
        <taxon>Ecdysozoa</taxon>
        <taxon>Arthropoda</taxon>
        <taxon>Chelicerata</taxon>
        <taxon>Arachnida</taxon>
        <taxon>Araneae</taxon>
        <taxon>Araneomorphae</taxon>
        <taxon>Entelegynae</taxon>
        <taxon>Araneoidea</taxon>
        <taxon>Nephilidae</taxon>
        <taxon>Nephila</taxon>
    </lineage>
</organism>
<keyword evidence="3" id="KW-1185">Reference proteome</keyword>
<evidence type="ECO:0000313" key="2">
    <source>
        <dbReference type="EMBL" id="GFT61988.1"/>
    </source>
</evidence>
<dbReference type="EMBL" id="BMAW01019167">
    <property type="protein sequence ID" value="GFT61988.1"/>
    <property type="molecule type" value="Genomic_DNA"/>
</dbReference>
<gene>
    <name evidence="2" type="ORF">NPIL_29391</name>
</gene>
<evidence type="ECO:0000313" key="3">
    <source>
        <dbReference type="Proteomes" id="UP000887013"/>
    </source>
</evidence>
<name>A0A8X6PEA6_NEPPI</name>
<dbReference type="AlphaFoldDB" id="A0A8X6PEA6"/>
<sequence>MMDAQNNWSNRTDLAMEQNDNIDNTNIDQGAAITASPANRVFNEEYFAKNFIITRQAIQGRNAYAAWARKLGLTKKDDPEFLRIHDELHKAGENLDEVQVQMGDIPLFKLPSSEIELDMIIQKFTNPTSSQEPASVPVAAPSRSQDRPDSAPQGKKPAKRTRDSEGFISPPKHLTRKAPKANLNNIVQDVPTPDPDVYVNILDPVQSKTKQAPKLTGSAKQPIRKHPAPPPRPDISGYRKVEPTLQYATALQGETTERPRITPPPPPRPTRDARFNAGMLKDLFEMIADTSVNRDALVTAYRNYLPPLRVASTDIDRSYIIFEAYCGLL</sequence>
<feature type="region of interest" description="Disordered" evidence="1">
    <location>
        <begin position="252"/>
        <end position="272"/>
    </location>
</feature>
<reference evidence="2" key="1">
    <citation type="submission" date="2020-08" db="EMBL/GenBank/DDBJ databases">
        <title>Multicomponent nature underlies the extraordinary mechanical properties of spider dragline silk.</title>
        <authorList>
            <person name="Kono N."/>
            <person name="Nakamura H."/>
            <person name="Mori M."/>
            <person name="Yoshida Y."/>
            <person name="Ohtoshi R."/>
            <person name="Malay A.D."/>
            <person name="Moran D.A.P."/>
            <person name="Tomita M."/>
            <person name="Numata K."/>
            <person name="Arakawa K."/>
        </authorList>
    </citation>
    <scope>NUCLEOTIDE SEQUENCE</scope>
</reference>